<dbReference type="AlphaFoldDB" id="A0AAV9V4Z7"/>
<evidence type="ECO:0000313" key="3">
    <source>
        <dbReference type="Proteomes" id="UP001373714"/>
    </source>
</evidence>
<gene>
    <name evidence="2" type="ORF">TWF730_008422</name>
</gene>
<reference evidence="2 3" key="1">
    <citation type="submission" date="2019-10" db="EMBL/GenBank/DDBJ databases">
        <authorList>
            <person name="Palmer J.M."/>
        </authorList>
    </citation>
    <scope>NUCLEOTIDE SEQUENCE [LARGE SCALE GENOMIC DNA]</scope>
    <source>
        <strain evidence="2 3">TWF730</strain>
    </source>
</reference>
<protein>
    <submittedName>
        <fullName evidence="2">Uncharacterized protein</fullName>
    </submittedName>
</protein>
<name>A0AAV9V4Z7_9PEZI</name>
<evidence type="ECO:0000313" key="2">
    <source>
        <dbReference type="EMBL" id="KAK6354002.1"/>
    </source>
</evidence>
<organism evidence="2 3">
    <name type="scientific">Orbilia blumenaviensis</name>
    <dbReference type="NCBI Taxonomy" id="1796055"/>
    <lineage>
        <taxon>Eukaryota</taxon>
        <taxon>Fungi</taxon>
        <taxon>Dikarya</taxon>
        <taxon>Ascomycota</taxon>
        <taxon>Pezizomycotina</taxon>
        <taxon>Orbiliomycetes</taxon>
        <taxon>Orbiliales</taxon>
        <taxon>Orbiliaceae</taxon>
        <taxon>Orbilia</taxon>
    </lineage>
</organism>
<proteinExistence type="predicted"/>
<comment type="caution">
    <text evidence="2">The sequence shown here is derived from an EMBL/GenBank/DDBJ whole genome shotgun (WGS) entry which is preliminary data.</text>
</comment>
<accession>A0AAV9V4Z7</accession>
<evidence type="ECO:0000256" key="1">
    <source>
        <dbReference type="SAM" id="MobiDB-lite"/>
    </source>
</evidence>
<feature type="region of interest" description="Disordered" evidence="1">
    <location>
        <begin position="142"/>
        <end position="163"/>
    </location>
</feature>
<dbReference type="Proteomes" id="UP001373714">
    <property type="component" value="Unassembled WGS sequence"/>
</dbReference>
<sequence>MGDSEWAWHLPVQDFTPAERKLVEEHEKTSRENVDVIKRLDLLRKAKDLQDQQEEIDGYIEDIAELEGQKIALHGHIVNQSREIAQLKDSSTHASPEEVARLRVELERANTIIEGVLTSYNKPKRERVKKWAKNDEGNRIIPQDFLENPVVPEQLPPQGESSS</sequence>
<dbReference type="EMBL" id="JAVHNS010000005">
    <property type="protein sequence ID" value="KAK6354002.1"/>
    <property type="molecule type" value="Genomic_DNA"/>
</dbReference>
<keyword evidence="3" id="KW-1185">Reference proteome</keyword>